<dbReference type="GO" id="GO:0045333">
    <property type="term" value="P:cellular respiration"/>
    <property type="evidence" value="ECO:0007669"/>
    <property type="project" value="TreeGrafter"/>
</dbReference>
<accession>A0A8H7VUR5</accession>
<evidence type="ECO:0000259" key="2">
    <source>
        <dbReference type="Pfam" id="PF16860"/>
    </source>
</evidence>
<proteinExistence type="predicted"/>
<dbReference type="InterPro" id="IPR052848">
    <property type="entry name" value="CHCH_domain-containing_protein"/>
</dbReference>
<dbReference type="PANTHER" id="PTHR47106">
    <property type="entry name" value="COILED-COIL-HELIX-COILED-COIL-HELIX DOMAIN-CONTAINING PROTEIN 5"/>
    <property type="match status" value="1"/>
</dbReference>
<dbReference type="Proteomes" id="UP000613177">
    <property type="component" value="Unassembled WGS sequence"/>
</dbReference>
<feature type="domain" description="IMS import disulfide relay-system CHCH-CHCH-like Cx9C" evidence="2">
    <location>
        <begin position="5"/>
        <end position="49"/>
    </location>
</feature>
<comment type="caution">
    <text evidence="3">The sequence shown here is derived from an EMBL/GenBank/DDBJ whole genome shotgun (WGS) entry which is preliminary data.</text>
</comment>
<evidence type="ECO:0000256" key="1">
    <source>
        <dbReference type="SAM" id="MobiDB-lite"/>
    </source>
</evidence>
<gene>
    <name evidence="3" type="ORF">INT48_005211</name>
</gene>
<reference evidence="3" key="1">
    <citation type="submission" date="2021-01" db="EMBL/GenBank/DDBJ databases">
        <title>Metabolic potential, ecology and presence of endohyphal bacteria is reflected in genomic diversity of Mucoromycotina.</title>
        <authorList>
            <person name="Muszewska A."/>
            <person name="Okrasinska A."/>
            <person name="Steczkiewicz K."/>
            <person name="Drgas O."/>
            <person name="Orlowska M."/>
            <person name="Perlinska-Lenart U."/>
            <person name="Aleksandrzak-Piekarczyk T."/>
            <person name="Szatraj K."/>
            <person name="Zielenkiewicz U."/>
            <person name="Pilsyk S."/>
            <person name="Malc E."/>
            <person name="Mieczkowski P."/>
            <person name="Kruszewska J.S."/>
            <person name="Biernat P."/>
            <person name="Pawlowska J."/>
        </authorList>
    </citation>
    <scope>NUCLEOTIDE SEQUENCE</scope>
    <source>
        <strain evidence="3">WA0000018081</strain>
    </source>
</reference>
<dbReference type="AlphaFoldDB" id="A0A8H7VUR5"/>
<protein>
    <recommendedName>
        <fullName evidence="2">IMS import disulfide relay-system CHCH-CHCH-like Cx9C domain-containing protein</fullName>
    </recommendedName>
</protein>
<sequence>MEDTLDQVRQKCALQLEMYQKCIENYPHTWDKSCMQQKKALTKCSEDNVGILKYVKERCTLQINAYDRCLSANSEDPEQCVQVLKELYFCTEATSIAYRDEQKEKAEAQNPKPVAPPVKEEPTKTE</sequence>
<keyword evidence="4" id="KW-1185">Reference proteome</keyword>
<evidence type="ECO:0000313" key="4">
    <source>
        <dbReference type="Proteomes" id="UP000613177"/>
    </source>
</evidence>
<name>A0A8H7VUR5_9FUNG</name>
<dbReference type="GO" id="GO:0005758">
    <property type="term" value="C:mitochondrial intermembrane space"/>
    <property type="evidence" value="ECO:0007669"/>
    <property type="project" value="TreeGrafter"/>
</dbReference>
<feature type="region of interest" description="Disordered" evidence="1">
    <location>
        <begin position="101"/>
        <end position="126"/>
    </location>
</feature>
<dbReference type="InterPro" id="IPR031731">
    <property type="entry name" value="CX9C"/>
</dbReference>
<dbReference type="EMBL" id="JAEPRE010000067">
    <property type="protein sequence ID" value="KAG2233870.1"/>
    <property type="molecule type" value="Genomic_DNA"/>
</dbReference>
<organism evidence="3 4">
    <name type="scientific">Thamnidium elegans</name>
    <dbReference type="NCBI Taxonomy" id="101142"/>
    <lineage>
        <taxon>Eukaryota</taxon>
        <taxon>Fungi</taxon>
        <taxon>Fungi incertae sedis</taxon>
        <taxon>Mucoromycota</taxon>
        <taxon>Mucoromycotina</taxon>
        <taxon>Mucoromycetes</taxon>
        <taxon>Mucorales</taxon>
        <taxon>Mucorineae</taxon>
        <taxon>Mucoraceae</taxon>
        <taxon>Thamnidium</taxon>
    </lineage>
</organism>
<evidence type="ECO:0000313" key="3">
    <source>
        <dbReference type="EMBL" id="KAG2233870.1"/>
    </source>
</evidence>
<dbReference type="PANTHER" id="PTHR47106:SF1">
    <property type="entry name" value="COILED-COIL-HELIX-COILED-COIL-HELIX DOMAIN-CONTAINING PROTEIN 5"/>
    <property type="match status" value="1"/>
</dbReference>
<feature type="domain" description="IMS import disulfide relay-system CHCH-CHCH-like Cx9C" evidence="2">
    <location>
        <begin position="53"/>
        <end position="92"/>
    </location>
</feature>
<dbReference type="Pfam" id="PF16860">
    <property type="entry name" value="CX9C"/>
    <property type="match status" value="2"/>
</dbReference>
<dbReference type="Gene3D" id="1.10.287.2900">
    <property type="match status" value="2"/>
</dbReference>